<dbReference type="KEGG" id="echi:FKX85_03130"/>
<proteinExistence type="predicted"/>
<name>A0A514CE30_9BACT</name>
<dbReference type="RefSeq" id="WP_141613343.1">
    <property type="nucleotide sequence ID" value="NZ_CP041253.1"/>
</dbReference>
<keyword evidence="2" id="KW-1185">Reference proteome</keyword>
<dbReference type="PROSITE" id="PS51257">
    <property type="entry name" value="PROKAR_LIPOPROTEIN"/>
    <property type="match status" value="1"/>
</dbReference>
<sequence length="147" mass="17163">MKKDIKIWMSLVVFLLCSCDSGKKIYSSYRIVNNTGYQLEFLIFERTNGTFVRKIELAQNAGEWVSDKFQISEPGGRQIPVKMLLEGDSVRILFNKEKVLVYSEVYSDRNILFEENYAKVSIDDTHVVRRYNVTEEDYKNAVLIDNE</sequence>
<dbReference type="OrthoDB" id="9856088at2"/>
<organism evidence="1 2">
    <name type="scientific">Echinicola soli</name>
    <dbReference type="NCBI Taxonomy" id="2591634"/>
    <lineage>
        <taxon>Bacteria</taxon>
        <taxon>Pseudomonadati</taxon>
        <taxon>Bacteroidota</taxon>
        <taxon>Cytophagia</taxon>
        <taxon>Cytophagales</taxon>
        <taxon>Cyclobacteriaceae</taxon>
        <taxon>Echinicola</taxon>
    </lineage>
</organism>
<evidence type="ECO:0000313" key="2">
    <source>
        <dbReference type="Proteomes" id="UP000316614"/>
    </source>
</evidence>
<dbReference type="EMBL" id="CP041253">
    <property type="protein sequence ID" value="QDH78081.1"/>
    <property type="molecule type" value="Genomic_DNA"/>
</dbReference>
<protein>
    <submittedName>
        <fullName evidence="1">Uncharacterized protein</fullName>
    </submittedName>
</protein>
<dbReference type="AlphaFoldDB" id="A0A514CE30"/>
<accession>A0A514CE30</accession>
<evidence type="ECO:0000313" key="1">
    <source>
        <dbReference type="EMBL" id="QDH78081.1"/>
    </source>
</evidence>
<gene>
    <name evidence="1" type="ORF">FKX85_03130</name>
</gene>
<dbReference type="Proteomes" id="UP000316614">
    <property type="component" value="Chromosome"/>
</dbReference>
<reference evidence="1 2" key="1">
    <citation type="submission" date="2019-06" db="EMBL/GenBank/DDBJ databases">
        <title>Echinicola alkalisoli sp. nov. isolated from saline soil.</title>
        <authorList>
            <person name="Sun J.-Q."/>
            <person name="Xu L."/>
        </authorList>
    </citation>
    <scope>NUCLEOTIDE SEQUENCE [LARGE SCALE GENOMIC DNA]</scope>
    <source>
        <strain evidence="1 2">LN3S3</strain>
    </source>
</reference>